<dbReference type="Proteomes" id="UP001054252">
    <property type="component" value="Unassembled WGS sequence"/>
</dbReference>
<protein>
    <submittedName>
        <fullName evidence="2">Uncharacterized protein</fullName>
    </submittedName>
</protein>
<gene>
    <name evidence="2" type="ORF">SLEP1_g49606</name>
</gene>
<evidence type="ECO:0000256" key="1">
    <source>
        <dbReference type="SAM" id="MobiDB-lite"/>
    </source>
</evidence>
<feature type="compositionally biased region" description="Basic and acidic residues" evidence="1">
    <location>
        <begin position="1"/>
        <end position="10"/>
    </location>
</feature>
<dbReference type="EMBL" id="BPVZ01000156">
    <property type="protein sequence ID" value="GKV42169.1"/>
    <property type="molecule type" value="Genomic_DNA"/>
</dbReference>
<proteinExistence type="predicted"/>
<feature type="region of interest" description="Disordered" evidence="1">
    <location>
        <begin position="1"/>
        <end position="34"/>
    </location>
</feature>
<name>A0AAV5LXB8_9ROSI</name>
<reference evidence="2 3" key="1">
    <citation type="journal article" date="2021" name="Commun. Biol.">
        <title>The genome of Shorea leprosula (Dipterocarpaceae) highlights the ecological relevance of drought in aseasonal tropical rainforests.</title>
        <authorList>
            <person name="Ng K.K.S."/>
            <person name="Kobayashi M.J."/>
            <person name="Fawcett J.A."/>
            <person name="Hatakeyama M."/>
            <person name="Paape T."/>
            <person name="Ng C.H."/>
            <person name="Ang C.C."/>
            <person name="Tnah L.H."/>
            <person name="Lee C.T."/>
            <person name="Nishiyama T."/>
            <person name="Sese J."/>
            <person name="O'Brien M.J."/>
            <person name="Copetti D."/>
            <person name="Mohd Noor M.I."/>
            <person name="Ong R.C."/>
            <person name="Putra M."/>
            <person name="Sireger I.Z."/>
            <person name="Indrioko S."/>
            <person name="Kosugi Y."/>
            <person name="Izuno A."/>
            <person name="Isagi Y."/>
            <person name="Lee S.L."/>
            <person name="Shimizu K.K."/>
        </authorList>
    </citation>
    <scope>NUCLEOTIDE SEQUENCE [LARGE SCALE GENOMIC DNA]</scope>
    <source>
        <strain evidence="2">214</strain>
    </source>
</reference>
<organism evidence="2 3">
    <name type="scientific">Rubroshorea leprosula</name>
    <dbReference type="NCBI Taxonomy" id="152421"/>
    <lineage>
        <taxon>Eukaryota</taxon>
        <taxon>Viridiplantae</taxon>
        <taxon>Streptophyta</taxon>
        <taxon>Embryophyta</taxon>
        <taxon>Tracheophyta</taxon>
        <taxon>Spermatophyta</taxon>
        <taxon>Magnoliopsida</taxon>
        <taxon>eudicotyledons</taxon>
        <taxon>Gunneridae</taxon>
        <taxon>Pentapetalae</taxon>
        <taxon>rosids</taxon>
        <taxon>malvids</taxon>
        <taxon>Malvales</taxon>
        <taxon>Dipterocarpaceae</taxon>
        <taxon>Rubroshorea</taxon>
    </lineage>
</organism>
<accession>A0AAV5LXB8</accession>
<comment type="caution">
    <text evidence="2">The sequence shown here is derived from an EMBL/GenBank/DDBJ whole genome shotgun (WGS) entry which is preliminary data.</text>
</comment>
<dbReference type="AlphaFoldDB" id="A0AAV5LXB8"/>
<evidence type="ECO:0000313" key="2">
    <source>
        <dbReference type="EMBL" id="GKV42169.1"/>
    </source>
</evidence>
<sequence>MMKEKGENKKGKGKWKVLKDDRDRSPLASKGKQL</sequence>
<evidence type="ECO:0000313" key="3">
    <source>
        <dbReference type="Proteomes" id="UP001054252"/>
    </source>
</evidence>
<keyword evidence="3" id="KW-1185">Reference proteome</keyword>